<dbReference type="GO" id="GO:0071555">
    <property type="term" value="P:cell wall organization"/>
    <property type="evidence" value="ECO:0007669"/>
    <property type="project" value="TreeGrafter"/>
</dbReference>
<dbReference type="SUPFAM" id="SSF56601">
    <property type="entry name" value="beta-lactamase/transpeptidase-like"/>
    <property type="match status" value="1"/>
</dbReference>
<evidence type="ECO:0000259" key="5">
    <source>
        <dbReference type="Pfam" id="PF03717"/>
    </source>
</evidence>
<dbReference type="Pfam" id="PF03717">
    <property type="entry name" value="PBP_dimer"/>
    <property type="match status" value="1"/>
</dbReference>
<dbReference type="Gene3D" id="3.90.1310.10">
    <property type="entry name" value="Penicillin-binding protein 2a (Domain 2)"/>
    <property type="match status" value="1"/>
</dbReference>
<proteinExistence type="predicted"/>
<evidence type="ECO:0000256" key="3">
    <source>
        <dbReference type="SAM" id="MobiDB-lite"/>
    </source>
</evidence>
<dbReference type="InterPro" id="IPR012338">
    <property type="entry name" value="Beta-lactam/transpept-like"/>
</dbReference>
<dbReference type="AlphaFoldDB" id="A0A6J6H3R0"/>
<dbReference type="Gene3D" id="1.10.150.770">
    <property type="match status" value="1"/>
</dbReference>
<dbReference type="PANTHER" id="PTHR30627:SF1">
    <property type="entry name" value="PEPTIDOGLYCAN D,D-TRANSPEPTIDASE FTSI"/>
    <property type="match status" value="1"/>
</dbReference>
<evidence type="ECO:0000256" key="2">
    <source>
        <dbReference type="ARBA" id="ARBA00023136"/>
    </source>
</evidence>
<dbReference type="InterPro" id="IPR036138">
    <property type="entry name" value="PBP_dimer_sf"/>
</dbReference>
<evidence type="ECO:0000313" key="6">
    <source>
        <dbReference type="EMBL" id="CAB4605944.1"/>
    </source>
</evidence>
<gene>
    <name evidence="6" type="ORF">UFOPK1835_00776</name>
</gene>
<dbReference type="InterPro" id="IPR050515">
    <property type="entry name" value="Beta-lactam/transpept"/>
</dbReference>
<protein>
    <submittedName>
        <fullName evidence="6">Unannotated protein</fullName>
    </submittedName>
</protein>
<feature type="region of interest" description="Disordered" evidence="3">
    <location>
        <begin position="1"/>
        <end position="104"/>
    </location>
</feature>
<dbReference type="GO" id="GO:0008658">
    <property type="term" value="F:penicillin binding"/>
    <property type="evidence" value="ECO:0007669"/>
    <property type="project" value="InterPro"/>
</dbReference>
<dbReference type="GO" id="GO:0005886">
    <property type="term" value="C:plasma membrane"/>
    <property type="evidence" value="ECO:0007669"/>
    <property type="project" value="TreeGrafter"/>
</dbReference>
<comment type="subcellular location">
    <subcellularLocation>
        <location evidence="1">Membrane</location>
    </subcellularLocation>
</comment>
<dbReference type="Gene3D" id="3.40.710.10">
    <property type="entry name" value="DD-peptidase/beta-lactamase superfamily"/>
    <property type="match status" value="1"/>
</dbReference>
<dbReference type="PANTHER" id="PTHR30627">
    <property type="entry name" value="PEPTIDOGLYCAN D,D-TRANSPEPTIDASE"/>
    <property type="match status" value="1"/>
</dbReference>
<keyword evidence="2" id="KW-0472">Membrane</keyword>
<evidence type="ECO:0000256" key="1">
    <source>
        <dbReference type="ARBA" id="ARBA00004370"/>
    </source>
</evidence>
<organism evidence="6">
    <name type="scientific">freshwater metagenome</name>
    <dbReference type="NCBI Taxonomy" id="449393"/>
    <lineage>
        <taxon>unclassified sequences</taxon>
        <taxon>metagenomes</taxon>
        <taxon>ecological metagenomes</taxon>
    </lineage>
</organism>
<dbReference type="InterPro" id="IPR005311">
    <property type="entry name" value="PBP_dimer"/>
</dbReference>
<evidence type="ECO:0000259" key="4">
    <source>
        <dbReference type="Pfam" id="PF00905"/>
    </source>
</evidence>
<feature type="compositionally biased region" description="Polar residues" evidence="3">
    <location>
        <begin position="42"/>
        <end position="60"/>
    </location>
</feature>
<feature type="domain" description="Penicillin-binding protein transpeptidase" evidence="4">
    <location>
        <begin position="386"/>
        <end position="693"/>
    </location>
</feature>
<dbReference type="EMBL" id="CAEZUP010000025">
    <property type="protein sequence ID" value="CAB4605944.1"/>
    <property type="molecule type" value="Genomic_DNA"/>
</dbReference>
<dbReference type="Gene3D" id="3.30.450.330">
    <property type="match status" value="1"/>
</dbReference>
<dbReference type="Pfam" id="PF00905">
    <property type="entry name" value="Transpeptidase"/>
    <property type="match status" value="1"/>
</dbReference>
<dbReference type="InterPro" id="IPR001460">
    <property type="entry name" value="PCN-bd_Tpept"/>
</dbReference>
<feature type="domain" description="Penicillin-binding protein dimerisation" evidence="5">
    <location>
        <begin position="199"/>
        <end position="343"/>
    </location>
</feature>
<name>A0A6J6H3R0_9ZZZZ</name>
<accession>A0A6J6H3R0</accession>
<dbReference type="SUPFAM" id="SSF56519">
    <property type="entry name" value="Penicillin binding protein dimerisation domain"/>
    <property type="match status" value="1"/>
</dbReference>
<sequence length="775" mass="80879">MTPPGPGAPPLDRSKTAPWNSPEYVQHRRRRVPESAERSTRSSRPASQQTSSRNPGGTSRRTPRSVAAAPTERLSGPTRSASGFATSGRETKAGPTFGGHGSGSELAGQSVARFVAWSKVILDETVRAVLGRPSQQPVRRESPERSRPSPHRRRLLLVLAGVATLFAIVVGKVVDLQVVSPERYVSFGQAQRTNTQVLAADRGSILDRNGAELAISRPARSVFVDPKLITDAPGESAALASLLGMDAAWVQSKMTGPGRFAYIARKVSPEIADQVAALELPGVAFFDESERYLPAGDSLRGILGGVDVDNSGISGLESQYGSDLTGTPGQLSLERSPTGRTISVGEHTLTPAQKGSDLVLTIDRSIQVEAERLLIEQVKLTGSKGGTAIVTKPSTGEVLAIANVVSDPATGDVKVGTNNAALTTQYEPGSVMKMITVAAALEAGKITPSTQFNLPPSMKFYDYEFGEAEGRGTVTWDVGQIMTNSSNIGTIKIAQTVGKEALYDAQNLFGFGKKTGLQFPSEAPGAVLEPSKYSGTSLPSIAIGQGISVTPMQMLLAYNTIANKGVYVPAKLVQATVDADGVEHPAATGDTRRVISESTSDQMNLMLRTVVSGGTGQLANIDGYLAAGKTGTARKPQPGGGYADKNGVTQYQSTFVGFVPAEQPALSVYVMMDEPSKGDYTGGSTAAPVFSKLGSFALRRLGIAPAATDSARGGAAVDTSNGRVAPAPATVVDGDRVRAVTTGSPEANPVQAVVPLHGVEAPTTTTTIRRSGTTG</sequence>
<reference evidence="6" key="1">
    <citation type="submission" date="2020-05" db="EMBL/GenBank/DDBJ databases">
        <authorList>
            <person name="Chiriac C."/>
            <person name="Salcher M."/>
            <person name="Ghai R."/>
            <person name="Kavagutti S V."/>
        </authorList>
    </citation>
    <scope>NUCLEOTIDE SEQUENCE</scope>
</reference>